<comment type="caution">
    <text evidence="1">The sequence shown here is derived from an EMBL/GenBank/DDBJ whole genome shotgun (WGS) entry which is preliminary data.</text>
</comment>
<evidence type="ECO:0000313" key="1">
    <source>
        <dbReference type="EMBL" id="EDO11143.1"/>
    </source>
</evidence>
<reference evidence="1 2" key="1">
    <citation type="submission" date="2007-03" db="EMBL/GenBank/DDBJ databases">
        <authorList>
            <person name="Fulton L."/>
            <person name="Clifton S."/>
            <person name="Fulton B."/>
            <person name="Xu J."/>
            <person name="Minx P."/>
            <person name="Pepin K.H."/>
            <person name="Johnson M."/>
            <person name="Thiruvilangam P."/>
            <person name="Bhonagiri V."/>
            <person name="Nash W.E."/>
            <person name="Mardis E.R."/>
            <person name="Wilson R.K."/>
        </authorList>
    </citation>
    <scope>NUCLEOTIDE SEQUENCE [LARGE SCALE GENOMIC DNA]</scope>
    <source>
        <strain evidence="2">ATCC 8483 / DSM 1896 / JCM 5824 / BCRC 10623 / CCUG 4943 / NCTC 11153</strain>
    </source>
</reference>
<accession>A0AAN3A774</accession>
<evidence type="ECO:0000313" key="2">
    <source>
        <dbReference type="Proteomes" id="UP000005475"/>
    </source>
</evidence>
<protein>
    <submittedName>
        <fullName evidence="1">Uncharacterized protein</fullName>
    </submittedName>
</protein>
<proteinExistence type="predicted"/>
<gene>
    <name evidence="1" type="ORF">BACOVA_03045</name>
</gene>
<reference evidence="2" key="2">
    <citation type="submission" date="2007-04" db="EMBL/GenBank/DDBJ databases">
        <title>Draft genome sequence of Bacteroides ovatus (ATCC 8483).</title>
        <authorList>
            <person name="Sudarsanam P."/>
            <person name="Ley R."/>
            <person name="Guruge J."/>
            <person name="Turnbaugh P.J."/>
            <person name="Mahowald M."/>
            <person name="Liep D."/>
            <person name="Gordon J."/>
        </authorList>
    </citation>
    <scope>NUCLEOTIDE SEQUENCE [LARGE SCALE GENOMIC DNA]</scope>
    <source>
        <strain evidence="2">ATCC 8483 / DSM 1896 / JCM 5824 / BCRC 10623 / CCUG 4943 / NCTC 11153</strain>
    </source>
</reference>
<sequence>MSNIGILCVAGEQSARKLIYFVKAKYWQYNLYLCINLKTKPQLKKMKTILLAVGTLCLMAGCSSKVASSKGIVSDATMNTVTIVTDKNDTLSFSTIDANKDEVNGLLLNDTLEVFYTGKYTPGMPASKLVQYPQSPIVGGDRDEHGCIGSAGYVWCEVQKDCIRLFEKGIRTESVDDSNASAFIVFSPDSTQLELFFSNNQPNEILERRGLPSGGYAWNVEDDDTKNVRLIDGLWTISQRNKLIYSQKAGN</sequence>
<dbReference type="Proteomes" id="UP000005475">
    <property type="component" value="Unassembled WGS sequence"/>
</dbReference>
<name>A0AAN3A774_BACO1</name>
<dbReference type="AlphaFoldDB" id="A0AAN3A774"/>
<organism evidence="1 2">
    <name type="scientific">Bacteroides ovatus (strain ATCC 8483 / DSM 1896 / JCM 5824 / BCRC 10623 / CCUG 4943 / NCTC 11153)</name>
    <dbReference type="NCBI Taxonomy" id="411476"/>
    <lineage>
        <taxon>Bacteria</taxon>
        <taxon>Pseudomonadati</taxon>
        <taxon>Bacteroidota</taxon>
        <taxon>Bacteroidia</taxon>
        <taxon>Bacteroidales</taxon>
        <taxon>Bacteroidaceae</taxon>
        <taxon>Bacteroides</taxon>
    </lineage>
</organism>
<dbReference type="EMBL" id="AAXF02000050">
    <property type="protein sequence ID" value="EDO11143.1"/>
    <property type="molecule type" value="Genomic_DNA"/>
</dbReference>